<dbReference type="PATRIC" id="fig|540747.5.peg.3337"/>
<dbReference type="AlphaFoldDB" id="A0A0T5P217"/>
<name>A0A0T5P217_9RHOB</name>
<accession>A0A0T5P217</accession>
<proteinExistence type="predicted"/>
<dbReference type="GO" id="GO:0004300">
    <property type="term" value="F:enoyl-CoA hydratase activity"/>
    <property type="evidence" value="ECO:0007669"/>
    <property type="project" value="UniProtKB-EC"/>
</dbReference>
<dbReference type="GO" id="GO:0006635">
    <property type="term" value="P:fatty acid beta-oxidation"/>
    <property type="evidence" value="ECO:0007669"/>
    <property type="project" value="TreeGrafter"/>
</dbReference>
<evidence type="ECO:0000313" key="1">
    <source>
        <dbReference type="EMBL" id="KRS15197.1"/>
    </source>
</evidence>
<dbReference type="InterPro" id="IPR029045">
    <property type="entry name" value="ClpP/crotonase-like_dom_sf"/>
</dbReference>
<dbReference type="Pfam" id="PF00378">
    <property type="entry name" value="ECH_1"/>
    <property type="match status" value="1"/>
</dbReference>
<dbReference type="Gene3D" id="3.90.226.10">
    <property type="entry name" value="2-enoyl-CoA Hydratase, Chain A, domain 1"/>
    <property type="match status" value="2"/>
</dbReference>
<evidence type="ECO:0000313" key="2">
    <source>
        <dbReference type="Proteomes" id="UP000051401"/>
    </source>
</evidence>
<dbReference type="PANTHER" id="PTHR11941">
    <property type="entry name" value="ENOYL-COA HYDRATASE-RELATED"/>
    <property type="match status" value="1"/>
</dbReference>
<keyword evidence="2" id="KW-1185">Reference proteome</keyword>
<sequence length="561" mass="62289">MGPSREDAAVTKLIDFRTDPSKYRHWRVDYDGDVANLYMDVDEDGGLFDGYQLKLNSYDLGVDIELSDIVQRMRFEHPEVKVVVMQSGKDKVFCAGANIRMLGGAAHSHKVNFCKFTNETRNTYEAAEADSGQKYIAAVKGSCAGGGYELAIACNHIMLTDDSTSSVALPEVPLLAVLPGTGGLTRVTDKRKVRRDLADVFCSIEEGVRGKRAKDWDLVDEVIPNSKFDATVQERAKEFAAASKKATGTGITLGLIDRTIGEDGSLSYSLVEVELDRERRRATITIKGPEGEPPADAAALEGQGDQSYLLKLARELDDAILHLRLNEAELGLLIFRTQGDPEAVLAHEKLLLDNKDNWLANEILQYWKRVLKRIDVTSRSLVALVEHGSCFAGVLAELLWAVDRSYMMEDEFEGDNRPVATVTMSDGNFGQYPMGNDLTRLETRFLGQPGHVAELKAKTGEPLEAEDAKEAGLVTFAYDDIDWEDEIRIFMEERASFSPDAMTGMEANLRFAGPETMETRIFGRLTAWQNWIFNRPNAVGEEGALQRYGSGVRGKYNMERV</sequence>
<reference evidence="1 2" key="1">
    <citation type="submission" date="2015-04" db="EMBL/GenBank/DDBJ databases">
        <title>The draft genome sequence of Roseovarius indicus B108T.</title>
        <authorList>
            <person name="Li G."/>
            <person name="Lai Q."/>
            <person name="Shao Z."/>
            <person name="Yan P."/>
        </authorList>
    </citation>
    <scope>NUCLEOTIDE SEQUENCE [LARGE SCALE GENOMIC DNA]</scope>
    <source>
        <strain evidence="1 2">B108</strain>
    </source>
</reference>
<dbReference type="SUPFAM" id="SSF52096">
    <property type="entry name" value="ClpP/crotonase"/>
    <property type="match status" value="2"/>
</dbReference>
<keyword evidence="1" id="KW-0456">Lyase</keyword>
<comment type="caution">
    <text evidence="1">The sequence shown here is derived from an EMBL/GenBank/DDBJ whole genome shotgun (WGS) entry which is preliminary data.</text>
</comment>
<dbReference type="InterPro" id="IPR017633">
    <property type="entry name" value="Benz-CoA_dihydrodiol_lyase"/>
</dbReference>
<dbReference type="PANTHER" id="PTHR11941:SF54">
    <property type="entry name" value="ENOYL-COA HYDRATASE, MITOCHONDRIAL"/>
    <property type="match status" value="1"/>
</dbReference>
<dbReference type="STRING" id="540747.SAMN04488031_11161"/>
<organism evidence="1 2">
    <name type="scientific">Roseovarius indicus</name>
    <dbReference type="NCBI Taxonomy" id="540747"/>
    <lineage>
        <taxon>Bacteria</taxon>
        <taxon>Pseudomonadati</taxon>
        <taxon>Pseudomonadota</taxon>
        <taxon>Alphaproteobacteria</taxon>
        <taxon>Rhodobacterales</taxon>
        <taxon>Roseobacteraceae</taxon>
        <taxon>Roseovarius</taxon>
    </lineage>
</organism>
<gene>
    <name evidence="1" type="ORF">XM52_24915</name>
</gene>
<protein>
    <submittedName>
        <fullName evidence="1">Benzoyl-CoA-dihydrodiol lyase</fullName>
        <ecNumber evidence="1">4.2.1.17</ecNumber>
    </submittedName>
</protein>
<dbReference type="EC" id="4.2.1.17" evidence="1"/>
<dbReference type="InterPro" id="IPR001753">
    <property type="entry name" value="Enoyl-CoA_hydra/iso"/>
</dbReference>
<dbReference type="Proteomes" id="UP000051401">
    <property type="component" value="Unassembled WGS sequence"/>
</dbReference>
<dbReference type="CDD" id="cd06558">
    <property type="entry name" value="crotonase-like"/>
    <property type="match status" value="1"/>
</dbReference>
<dbReference type="EMBL" id="LAXI01000025">
    <property type="protein sequence ID" value="KRS15197.1"/>
    <property type="molecule type" value="Genomic_DNA"/>
</dbReference>
<dbReference type="NCBIfam" id="TIGR03222">
    <property type="entry name" value="benzo_boxC"/>
    <property type="match status" value="1"/>
</dbReference>